<name>A0A3D5QCE0_FLESI</name>
<dbReference type="Gene3D" id="2.60.40.2810">
    <property type="match status" value="1"/>
</dbReference>
<gene>
    <name evidence="1" type="ORF">DHM44_07425</name>
</gene>
<evidence type="ECO:0008006" key="3">
    <source>
        <dbReference type="Google" id="ProtNLM"/>
    </source>
</evidence>
<accession>A0A3D5QCE0</accession>
<feature type="non-terminal residue" evidence="1">
    <location>
        <position position="1"/>
    </location>
</feature>
<evidence type="ECO:0000313" key="1">
    <source>
        <dbReference type="EMBL" id="HCW93497.1"/>
    </source>
</evidence>
<organism evidence="1 2">
    <name type="scientific">Flexistipes sinusarabici</name>
    <dbReference type="NCBI Taxonomy" id="2352"/>
    <lineage>
        <taxon>Bacteria</taxon>
        <taxon>Pseudomonadati</taxon>
        <taxon>Deferribacterota</taxon>
        <taxon>Deferribacteres</taxon>
        <taxon>Deferribacterales</taxon>
        <taxon>Flexistipitaceae</taxon>
        <taxon>Flexistipes</taxon>
    </lineage>
</organism>
<feature type="non-terminal residue" evidence="1">
    <location>
        <position position="113"/>
    </location>
</feature>
<protein>
    <recommendedName>
        <fullName evidence="3">Cadherin domain-containing protein</fullName>
    </recommendedName>
</protein>
<evidence type="ECO:0000313" key="2">
    <source>
        <dbReference type="Proteomes" id="UP000262325"/>
    </source>
</evidence>
<dbReference type="Pfam" id="PF17963">
    <property type="entry name" value="Big_9"/>
    <property type="match status" value="1"/>
</dbReference>
<dbReference type="AlphaFoldDB" id="A0A3D5QCE0"/>
<reference evidence="1 2" key="1">
    <citation type="journal article" date="2018" name="Nat. Biotechnol.">
        <title>A standardized bacterial taxonomy based on genome phylogeny substantially revises the tree of life.</title>
        <authorList>
            <person name="Parks D.H."/>
            <person name="Chuvochina M."/>
            <person name="Waite D.W."/>
            <person name="Rinke C."/>
            <person name="Skarshewski A."/>
            <person name="Chaumeil P.A."/>
            <person name="Hugenholtz P."/>
        </authorList>
    </citation>
    <scope>NUCLEOTIDE SEQUENCE [LARGE SCALE GENOMIC DNA]</scope>
    <source>
        <strain evidence="1">UBA8672</strain>
    </source>
</reference>
<dbReference type="Proteomes" id="UP000262325">
    <property type="component" value="Unassembled WGS sequence"/>
</dbReference>
<proteinExistence type="predicted"/>
<dbReference type="EMBL" id="DPPF01000154">
    <property type="protein sequence ID" value="HCW93497.1"/>
    <property type="molecule type" value="Genomic_DNA"/>
</dbReference>
<comment type="caution">
    <text evidence="1">The sequence shown here is derived from an EMBL/GenBank/DDBJ whole genome shotgun (WGS) entry which is preliminary data.</text>
</comment>
<sequence>ADFNGSDSFVISADDGTGNVVDKTINVTVSPEEDTPVFTSSGTLTLDEDNSAVYYSAATDADGDYLYYSLKTGVLHGTIQDIGGGVFKYTPDANFNGSDSFVITVDDGNGNKV</sequence>